<dbReference type="Gene3D" id="2.60.40.3120">
    <property type="match status" value="1"/>
</dbReference>
<feature type="compositionally biased region" description="Acidic residues" evidence="6">
    <location>
        <begin position="1108"/>
        <end position="1122"/>
    </location>
</feature>
<evidence type="ECO:0000256" key="5">
    <source>
        <dbReference type="PROSITE-ProRule" id="PRU01379"/>
    </source>
</evidence>
<dbReference type="SUPFAM" id="SSF48371">
    <property type="entry name" value="ARM repeat"/>
    <property type="match status" value="1"/>
</dbReference>
<dbReference type="Gene3D" id="1.25.10.10">
    <property type="entry name" value="Leucine-rich Repeat Variant"/>
    <property type="match status" value="1"/>
</dbReference>
<dbReference type="InterPro" id="IPR050821">
    <property type="entry name" value="Cytosolic_carboxypeptidase"/>
</dbReference>
<evidence type="ECO:0000256" key="4">
    <source>
        <dbReference type="ARBA" id="ARBA00026108"/>
    </source>
</evidence>
<dbReference type="GO" id="GO:0004181">
    <property type="term" value="F:metallocarboxypeptidase activity"/>
    <property type="evidence" value="ECO:0007669"/>
    <property type="project" value="InterPro"/>
</dbReference>
<dbReference type="GO" id="GO:0008270">
    <property type="term" value="F:zinc ion binding"/>
    <property type="evidence" value="ECO:0007669"/>
    <property type="project" value="InterPro"/>
</dbReference>
<dbReference type="EMBL" id="KR068531">
    <property type="protein sequence ID" value="AMO02548.1"/>
    <property type="molecule type" value="mRNA"/>
</dbReference>
<protein>
    <recommendedName>
        <fullName evidence="4">tubulin-glutamate carboxypeptidase</fullName>
        <ecNumber evidence="4">3.4.17.24</ecNumber>
    </recommendedName>
</protein>
<evidence type="ECO:0000256" key="3">
    <source>
        <dbReference type="ARBA" id="ARBA00024524"/>
    </source>
</evidence>
<evidence type="ECO:0000259" key="7">
    <source>
        <dbReference type="PROSITE" id="PS52035"/>
    </source>
</evidence>
<comment type="catalytic activity">
    <reaction evidence="3">
        <text>C-terminal L-alpha-aminoacyl-L-glutamyl-L-glutamyl-[tubulin] + H2O = C-terminal L-alpha-aminoacyl-L-glutamyl-[tubulin] + L-glutamate</text>
        <dbReference type="Rhea" id="RHEA:63792"/>
        <dbReference type="Rhea" id="RHEA-COMP:16435"/>
        <dbReference type="Rhea" id="RHEA-COMP:16436"/>
        <dbReference type="ChEBI" id="CHEBI:15377"/>
        <dbReference type="ChEBI" id="CHEBI:29985"/>
        <dbReference type="ChEBI" id="CHEBI:149555"/>
        <dbReference type="ChEBI" id="CHEBI:149556"/>
        <dbReference type="EC" id="3.4.17.24"/>
    </reaction>
    <physiologicalReaction direction="left-to-right" evidence="3">
        <dbReference type="Rhea" id="RHEA:63793"/>
    </physiologicalReaction>
</comment>
<dbReference type="PROSITE" id="PS52035">
    <property type="entry name" value="PEPTIDASE_M14"/>
    <property type="match status" value="1"/>
</dbReference>
<dbReference type="SUPFAM" id="SSF53187">
    <property type="entry name" value="Zn-dependent exopeptidases"/>
    <property type="match status" value="1"/>
</dbReference>
<evidence type="ECO:0000313" key="8">
    <source>
        <dbReference type="EMBL" id="AMO02548.1"/>
    </source>
</evidence>
<organism evidence="8">
    <name type="scientific">Tityus serrulatus</name>
    <name type="common">Brazilian yellow scorpion</name>
    <dbReference type="NCBI Taxonomy" id="6887"/>
    <lineage>
        <taxon>Eukaryota</taxon>
        <taxon>Metazoa</taxon>
        <taxon>Ecdysozoa</taxon>
        <taxon>Arthropoda</taxon>
        <taxon>Chelicerata</taxon>
        <taxon>Arachnida</taxon>
        <taxon>Scorpiones</taxon>
        <taxon>Buthida</taxon>
        <taxon>Buthoidea</taxon>
        <taxon>Buthidae</taxon>
        <taxon>Tityus</taxon>
    </lineage>
</organism>
<accession>A0A1S5QN45</accession>
<dbReference type="Pfam" id="PF25571">
    <property type="entry name" value="TPR_CCP1_N"/>
    <property type="match status" value="1"/>
</dbReference>
<feature type="active site" description="Proton donor/acceptor" evidence="5">
    <location>
        <position position="1026"/>
    </location>
</feature>
<dbReference type="PANTHER" id="PTHR12756:SF11">
    <property type="entry name" value="CYTOSOLIC CARBOXYPEPTIDASE 1"/>
    <property type="match status" value="1"/>
</dbReference>
<dbReference type="InterPro" id="IPR016024">
    <property type="entry name" value="ARM-type_fold"/>
</dbReference>
<feature type="compositionally biased region" description="Acidic residues" evidence="6">
    <location>
        <begin position="375"/>
        <end position="386"/>
    </location>
</feature>
<feature type="domain" description="Peptidase M14" evidence="7">
    <location>
        <begin position="786"/>
        <end position="1065"/>
    </location>
</feature>
<dbReference type="GO" id="GO:0006508">
    <property type="term" value="P:proteolysis"/>
    <property type="evidence" value="ECO:0007669"/>
    <property type="project" value="InterPro"/>
</dbReference>
<name>A0A1S5QN45_TITSE</name>
<feature type="region of interest" description="Disordered" evidence="6">
    <location>
        <begin position="372"/>
        <end position="393"/>
    </location>
</feature>
<dbReference type="InterPro" id="IPR000834">
    <property type="entry name" value="Peptidase_M14"/>
</dbReference>
<dbReference type="EC" id="3.4.17.24" evidence="4"/>
<evidence type="ECO:0000256" key="2">
    <source>
        <dbReference type="ARBA" id="ARBA00005988"/>
    </source>
</evidence>
<keyword evidence="8" id="KW-0121">Carboxypeptidase</keyword>
<dbReference type="AlphaFoldDB" id="A0A1S5QN45"/>
<comment type="similarity">
    <text evidence="2 5">Belongs to the peptidase M14 family.</text>
</comment>
<dbReference type="Gene3D" id="3.40.630.10">
    <property type="entry name" value="Zn peptidases"/>
    <property type="match status" value="1"/>
</dbReference>
<dbReference type="InterPro" id="IPR040626">
    <property type="entry name" value="Pepdidase_M14_N"/>
</dbReference>
<feature type="region of interest" description="Disordered" evidence="6">
    <location>
        <begin position="1097"/>
        <end position="1122"/>
    </location>
</feature>
<reference evidence="8" key="1">
    <citation type="submission" date="2015-04" db="EMBL/GenBank/DDBJ databases">
        <title>Proteases from Tityus serrulatus venom gland: venom proteases and peptide maturation.</title>
        <authorList>
            <person name="Carmo A.O."/>
            <person name="Martins A.P.V."/>
            <person name="Oliveira-Mendes B.B.R."/>
            <person name="Horta C.C.R."/>
            <person name="Dantas A.E."/>
            <person name="Kalapothakis E."/>
        </authorList>
    </citation>
    <scope>NUCLEOTIDE SEQUENCE</scope>
</reference>
<keyword evidence="8" id="KW-0645">Protease</keyword>
<dbReference type="PANTHER" id="PTHR12756">
    <property type="entry name" value="CYTOSOLIC CARBOXYPEPTIDASE"/>
    <property type="match status" value="1"/>
</dbReference>
<dbReference type="InterPro" id="IPR011989">
    <property type="entry name" value="ARM-like"/>
</dbReference>
<evidence type="ECO:0000256" key="6">
    <source>
        <dbReference type="SAM" id="MobiDB-lite"/>
    </source>
</evidence>
<dbReference type="Pfam" id="PF18027">
    <property type="entry name" value="Pepdidase_M14_N"/>
    <property type="match status" value="1"/>
</dbReference>
<sequence length="1122" mass="127711">MNLSEVQKCVERLHLQLQKGTIGSVIYLDSLRSNTAKLLLIINGQEKACKYLASEEIRGFDILISLLENIEDAKVVNNVCMILKELLTSKNAFQERYHTVVSLNGIHVLLRVLVNSSAHSTDDAMAALYIILSKLGNQDRKFAVKARLMGTLPVVINHAKFYIHKPKVLQPILRFCQCILNNNMNATVLGKEGLLSILLSLIDYKQKNSLILSSALDIMAAATRSKLIVLQIIQLNGLGHLVQILEPSIWSRLKLKNPKLVKVFRCVLQILVRLSYTKNGREALIEVQVAPCLFQWCQTLPVVGENWDKLATLASLIIQRCLPPLVLPVNSFLSPVYFPIPEDSNEYVECESSVCQDKEMYGRMTFDISPCNSDQDSDSDDSEDSFLSESSSKAFETEDMELYRKYFSELESKATSVEKNSASPCEEHLKKFILDLPSVCLAQNNGIHNEFSPTKTLFASKSEMDISSIELRKQLNSSNSFPQMDFLEKCIDNSSSNEKAVLTESHIIEKPCLALNSEYTIQIHNTSNSCLSISDKVKHDSNINVSEVYKKMAEQTNSVYPFVKLAYPDLVGGVGCDDIETLHQKHPGLYRLKVLNHAGNRLLEHTVVQRTVYEVDDIIKMSEDDKYGLFISNDDEEKIGCSFNTTHLLFESLFESGNLRKVIQVGEREYNLILNPDLNTTYHHQWFYFQVSGMEAQVPYTFNIINCEKTNSLFNNGMNPLMFSVKEFLINRKGWSRTGWDICYYRNHYTRDNSVVDIIKSKPYYTLTFTVIFPYSKDICYLAYHYPYTYSLLQTHIFFWEKSADPDSIYFKKDVLCESVAGNPVPVLTITALPHNNTRQYIFLTSRVHPGESNSSWVMKGTIDFILSNNPSAKKLRETFIFKIVPMLNPDGVINGCYRCSLSGQDLNRQWLSPIPTIHPTIYHTKALLQYLRNINIKPMLYCDYHGHSRKQNVFLYGCSPSESWWSNDRKKTDDHIYQVLPLILHHTAPAFNIENCSFAVEKSRESTGRITVWRQFGVALSYTMECTYGGCNQGIYDGYHLGTAQIEEMGSKFCQALVKLIPDVDSPKSCSLMNSFDSSLIDTIKATQLILFNKKQENESSNLSPSEYEDDDDDDFEEGEL</sequence>
<keyword evidence="8" id="KW-0378">Hydrolase</keyword>
<comment type="cofactor">
    <cofactor evidence="1">
        <name>Zn(2+)</name>
        <dbReference type="ChEBI" id="CHEBI:29105"/>
    </cofactor>
</comment>
<proteinExistence type="evidence at transcript level"/>
<evidence type="ECO:0000256" key="1">
    <source>
        <dbReference type="ARBA" id="ARBA00001947"/>
    </source>
</evidence>
<dbReference type="Pfam" id="PF00246">
    <property type="entry name" value="Peptidase_M14"/>
    <property type="match status" value="1"/>
</dbReference>